<name>A0A2A8D882_9MICC</name>
<accession>A0A2A8D882</accession>
<keyword evidence="5" id="KW-1185">Reference proteome</keyword>
<dbReference type="Proteomes" id="UP000219947">
    <property type="component" value="Unassembled WGS sequence"/>
</dbReference>
<dbReference type="EMBL" id="PDEV01000001">
    <property type="protein sequence ID" value="PEN17195.1"/>
    <property type="molecule type" value="Genomic_DNA"/>
</dbReference>
<reference evidence="4" key="1">
    <citation type="submission" date="2017-10" db="EMBL/GenBank/DDBJ databases">
        <title>Kefir isolates.</title>
        <authorList>
            <person name="Kim Y."/>
            <person name="Blasche S."/>
        </authorList>
    </citation>
    <scope>NUCLEOTIDE SEQUENCE [LARGE SCALE GENOMIC DNA]</scope>
    <source>
        <strain evidence="4">OG2-2</strain>
    </source>
</reference>
<dbReference type="InterPro" id="IPR000415">
    <property type="entry name" value="Nitroreductase-like"/>
</dbReference>
<evidence type="ECO:0000256" key="1">
    <source>
        <dbReference type="ARBA" id="ARBA00007118"/>
    </source>
</evidence>
<dbReference type="PANTHER" id="PTHR43673:SF10">
    <property type="entry name" value="NADH DEHYDROGENASE_NAD(P)H NITROREDUCTASE XCC3605-RELATED"/>
    <property type="match status" value="1"/>
</dbReference>
<dbReference type="CDD" id="cd02137">
    <property type="entry name" value="MhqN-like"/>
    <property type="match status" value="1"/>
</dbReference>
<dbReference type="GO" id="GO:0016491">
    <property type="term" value="F:oxidoreductase activity"/>
    <property type="evidence" value="ECO:0007669"/>
    <property type="project" value="UniProtKB-KW"/>
</dbReference>
<sequence length="215" mass="24826">MLPMTLQDLIRDRRSTRYFDPACLISHEEIYRLIDLANQAPSSNNSQPWRVVIVTEQHLREKLLPIAYNQQQIMTASAVLILLGARQAYYADNLNRIHHEEYIAGCFSQEICETLTQAAIEFYEPRSEQEIQKFLGLECGLWAMTFMLAAQEAGWNTVPMTGYQRAELREMLRLPSRYLDIMMIAVGSGTREGHRTLRHEAERVTVWNAPPSEQP</sequence>
<dbReference type="InterPro" id="IPR029479">
    <property type="entry name" value="Nitroreductase"/>
</dbReference>
<evidence type="ECO:0000313" key="4">
    <source>
        <dbReference type="EMBL" id="PEN17195.1"/>
    </source>
</evidence>
<gene>
    <name evidence="4" type="ORF">CRM92_04050</name>
</gene>
<evidence type="ECO:0000313" key="5">
    <source>
        <dbReference type="Proteomes" id="UP000219947"/>
    </source>
</evidence>
<comment type="similarity">
    <text evidence="1">Belongs to the nitroreductase family.</text>
</comment>
<dbReference type="SUPFAM" id="SSF55469">
    <property type="entry name" value="FMN-dependent nitroreductase-like"/>
    <property type="match status" value="1"/>
</dbReference>
<keyword evidence="2" id="KW-0560">Oxidoreductase</keyword>
<dbReference type="Pfam" id="PF00881">
    <property type="entry name" value="Nitroreductase"/>
    <property type="match status" value="1"/>
</dbReference>
<comment type="caution">
    <text evidence="4">The sequence shown here is derived from an EMBL/GenBank/DDBJ whole genome shotgun (WGS) entry which is preliminary data.</text>
</comment>
<protein>
    <submittedName>
        <fullName evidence="4">NAD(P)H nitroreductase</fullName>
    </submittedName>
</protein>
<dbReference type="AlphaFoldDB" id="A0A2A8D882"/>
<dbReference type="PANTHER" id="PTHR43673">
    <property type="entry name" value="NAD(P)H NITROREDUCTASE YDGI-RELATED"/>
    <property type="match status" value="1"/>
</dbReference>
<evidence type="ECO:0000259" key="3">
    <source>
        <dbReference type="Pfam" id="PF00881"/>
    </source>
</evidence>
<feature type="domain" description="Nitroreductase" evidence="3">
    <location>
        <begin position="10"/>
        <end position="187"/>
    </location>
</feature>
<evidence type="ECO:0000256" key="2">
    <source>
        <dbReference type="ARBA" id="ARBA00023002"/>
    </source>
</evidence>
<proteinExistence type="inferred from homology"/>
<organism evidence="4 5">
    <name type="scientific">Rothia dentocariosa</name>
    <dbReference type="NCBI Taxonomy" id="2047"/>
    <lineage>
        <taxon>Bacteria</taxon>
        <taxon>Bacillati</taxon>
        <taxon>Actinomycetota</taxon>
        <taxon>Actinomycetes</taxon>
        <taxon>Micrococcales</taxon>
        <taxon>Micrococcaceae</taxon>
        <taxon>Rothia</taxon>
    </lineage>
</organism>
<dbReference type="Gene3D" id="3.40.109.10">
    <property type="entry name" value="NADH Oxidase"/>
    <property type="match status" value="1"/>
</dbReference>